<evidence type="ECO:0000313" key="1">
    <source>
        <dbReference type="EMBL" id="OIT02679.1"/>
    </source>
</evidence>
<sequence length="922" mass="103057">MSDTSRACVNYFSCATVVPPATYVSPAQSRIANFYESASTQIPKIHEPNARVVEGDKYAIVVDEVFDENLHNHETALHSQVSKDEALLVLPVGRNYFVPKAVEQFEILSIDSTELLDEMKIKSDSDGEKLEENRQGYTKVEDNSGNMADHVFATNPQRNTDEQLIQFAPLIMVPLASLVPELYQNHEFSQTKVITSNLENLEDGQFEGNFLSLGFHCKPTLKENVKNILWFHHDCKIHLDCWCDTGQECNLSGFLLCKSRVQARKEKIQGMHQAFAKISSKHSPHIQVGKDARPLFALFGLVLKARSTSTYIVFDPGPSLAYAKLPTLGVPIIAHKYSNCICSSNNARDTGLPTCSYVDKSFDTGQVFKVALGRVDMHVEHNGNFIKSYALCTLLGESIANSFLCSFADATAQIEEQYIVDLVRSFSSGRALELGALYHALTFTMVLWINEIVITGDEPLEFVVATTKKASLEINSTFSIPRDLVMFDIHKAVDGCCYQLLAGQYKLLCPQLGLALAQCLEVIPYLLSTYSHAHPLHRDVWNLLQIPVCDITVWTAVIFGSILDGDFSSTTEFLNCTRQKGGCIVISLDLKYPFGVLITVLHLASRQLFDTDNAHDYTLLKMVGILAATSVHYIALVRVVSAIPLAVTYGERATIFCELEKSIPKNNLGQVARIWVMEFREALAAGADTEQYVLKSHVGGSFTVMRDSFGDNVGRGTKITVIKSMIEHQEDFVDIFANSNAYMVAHLHVQKGTICIFLQKYSDLGATTVKATSPISEVDFTVYFTREYFATILAMKCDIFYKDIDSVKTKWPKQFYCQYASVLDAYPLVWYELDKNFSAFQNSVDKQNLLDGVHIIDLNLEDKVLFEGESIVVNHAYFIRAYGLEMVNEAELVGIIGPSKILESFIWDPGPFSKWLKGLALR</sequence>
<comment type="caution">
    <text evidence="1">The sequence shown here is derived from an EMBL/GenBank/DDBJ whole genome shotgun (WGS) entry which is preliminary data.</text>
</comment>
<dbReference type="Proteomes" id="UP000187609">
    <property type="component" value="Unassembled WGS sequence"/>
</dbReference>
<dbReference type="AlphaFoldDB" id="A0A1J6IYB8"/>
<dbReference type="EMBL" id="MJEQ01037188">
    <property type="protein sequence ID" value="OIT02679.1"/>
    <property type="molecule type" value="Genomic_DNA"/>
</dbReference>
<organism evidence="1 2">
    <name type="scientific">Nicotiana attenuata</name>
    <name type="common">Coyote tobacco</name>
    <dbReference type="NCBI Taxonomy" id="49451"/>
    <lineage>
        <taxon>Eukaryota</taxon>
        <taxon>Viridiplantae</taxon>
        <taxon>Streptophyta</taxon>
        <taxon>Embryophyta</taxon>
        <taxon>Tracheophyta</taxon>
        <taxon>Spermatophyta</taxon>
        <taxon>Magnoliopsida</taxon>
        <taxon>eudicotyledons</taxon>
        <taxon>Gunneridae</taxon>
        <taxon>Pentapetalae</taxon>
        <taxon>asterids</taxon>
        <taxon>lamiids</taxon>
        <taxon>Solanales</taxon>
        <taxon>Solanaceae</taxon>
        <taxon>Nicotianoideae</taxon>
        <taxon>Nicotianeae</taxon>
        <taxon>Nicotiana</taxon>
    </lineage>
</organism>
<evidence type="ECO:0000313" key="2">
    <source>
        <dbReference type="Proteomes" id="UP000187609"/>
    </source>
</evidence>
<dbReference type="STRING" id="49451.A0A1J6IYB8"/>
<gene>
    <name evidence="1" type="ORF">A4A49_21119</name>
</gene>
<proteinExistence type="predicted"/>
<name>A0A1J6IYB8_NICAT</name>
<accession>A0A1J6IYB8</accession>
<dbReference type="Gramene" id="OIT02679">
    <property type="protein sequence ID" value="OIT02679"/>
    <property type="gene ID" value="A4A49_21119"/>
</dbReference>
<reference evidence="1" key="1">
    <citation type="submission" date="2016-11" db="EMBL/GenBank/DDBJ databases">
        <title>The genome of Nicotiana attenuata.</title>
        <authorList>
            <person name="Xu S."/>
            <person name="Brockmoeller T."/>
            <person name="Gaquerel E."/>
            <person name="Navarro A."/>
            <person name="Kuhl H."/>
            <person name="Gase K."/>
            <person name="Ling Z."/>
            <person name="Zhou W."/>
            <person name="Kreitzer C."/>
            <person name="Stanke M."/>
            <person name="Tang H."/>
            <person name="Lyons E."/>
            <person name="Pandey P."/>
            <person name="Pandey S.P."/>
            <person name="Timmermann B."/>
            <person name="Baldwin I.T."/>
        </authorList>
    </citation>
    <scope>NUCLEOTIDE SEQUENCE [LARGE SCALE GENOMIC DNA]</scope>
    <source>
        <strain evidence="1">UT</strain>
    </source>
</reference>
<keyword evidence="2" id="KW-1185">Reference proteome</keyword>
<protein>
    <submittedName>
        <fullName evidence="1">Uncharacterized protein</fullName>
    </submittedName>
</protein>